<dbReference type="InterPro" id="IPR015422">
    <property type="entry name" value="PyrdxlP-dep_Trfase_small"/>
</dbReference>
<dbReference type="RefSeq" id="WP_193829401.1">
    <property type="nucleotide sequence ID" value="NZ_PKLF01000002.1"/>
</dbReference>
<dbReference type="SUPFAM" id="SSF53383">
    <property type="entry name" value="PLP-dependent transferases"/>
    <property type="match status" value="1"/>
</dbReference>
<dbReference type="NCBIfam" id="TIGR01324">
    <property type="entry name" value="cysta_beta_ly_B"/>
    <property type="match status" value="1"/>
</dbReference>
<dbReference type="Proteomes" id="UP000650477">
    <property type="component" value="Unassembled WGS sequence"/>
</dbReference>
<organism evidence="9 10">
    <name type="scientific">Morganella morganii</name>
    <name type="common">Proteus morganii</name>
    <dbReference type="NCBI Taxonomy" id="582"/>
    <lineage>
        <taxon>Bacteria</taxon>
        <taxon>Pseudomonadati</taxon>
        <taxon>Pseudomonadota</taxon>
        <taxon>Gammaproteobacteria</taxon>
        <taxon>Enterobacterales</taxon>
        <taxon>Morganellaceae</taxon>
        <taxon>Morganella</taxon>
    </lineage>
</organism>
<protein>
    <submittedName>
        <fullName evidence="9">Cystathionine beta-lyase</fullName>
    </submittedName>
</protein>
<accession>A0A8I0PZK6</accession>
<comment type="similarity">
    <text evidence="2 7">Belongs to the trans-sulfuration enzymes family.</text>
</comment>
<evidence type="ECO:0000256" key="2">
    <source>
        <dbReference type="ARBA" id="ARBA00009077"/>
    </source>
</evidence>
<dbReference type="InterPro" id="IPR006233">
    <property type="entry name" value="Cys_b_lyase_bac"/>
</dbReference>
<feature type="compositionally biased region" description="Basic and acidic residues" evidence="8">
    <location>
        <begin position="1"/>
        <end position="13"/>
    </location>
</feature>
<keyword evidence="4 9" id="KW-0456">Lyase</keyword>
<feature type="region of interest" description="Disordered" evidence="8">
    <location>
        <begin position="1"/>
        <end position="22"/>
    </location>
</feature>
<dbReference type="Pfam" id="PF01053">
    <property type="entry name" value="Cys_Met_Meta_PP"/>
    <property type="match status" value="1"/>
</dbReference>
<evidence type="ECO:0000256" key="1">
    <source>
        <dbReference type="ARBA" id="ARBA00001933"/>
    </source>
</evidence>
<evidence type="ECO:0000256" key="3">
    <source>
        <dbReference type="ARBA" id="ARBA00022898"/>
    </source>
</evidence>
<dbReference type="FunFam" id="3.40.640.10:FF:000046">
    <property type="entry name" value="Cystathionine gamma-lyase"/>
    <property type="match status" value="1"/>
</dbReference>
<dbReference type="PIRSF" id="PIRSF001434">
    <property type="entry name" value="CGS"/>
    <property type="match status" value="1"/>
</dbReference>
<dbReference type="Gene3D" id="3.40.640.10">
    <property type="entry name" value="Type I PLP-dependent aspartate aminotransferase-like (Major domain)"/>
    <property type="match status" value="1"/>
</dbReference>
<keyword evidence="3 6" id="KW-0663">Pyridoxal phosphate</keyword>
<proteinExistence type="inferred from homology"/>
<reference evidence="9" key="1">
    <citation type="submission" date="2017-12" db="EMBL/GenBank/DDBJ databases">
        <title>Genome sequencing and analysis.</title>
        <authorList>
            <person name="Huang Y.-T."/>
        </authorList>
    </citation>
    <scope>NUCLEOTIDE SEQUENCE</scope>
    <source>
        <strain evidence="9">VGH116</strain>
    </source>
</reference>
<dbReference type="GO" id="GO:0030170">
    <property type="term" value="F:pyridoxal phosphate binding"/>
    <property type="evidence" value="ECO:0007669"/>
    <property type="project" value="InterPro"/>
</dbReference>
<dbReference type="GO" id="GO:0047804">
    <property type="term" value="F:cysteine-S-conjugate beta-lyase activity"/>
    <property type="evidence" value="ECO:0007669"/>
    <property type="project" value="InterPro"/>
</dbReference>
<comment type="cofactor">
    <cofactor evidence="1 7">
        <name>pyridoxal 5'-phosphate</name>
        <dbReference type="ChEBI" id="CHEBI:597326"/>
    </cofactor>
</comment>
<dbReference type="GO" id="GO:0019346">
    <property type="term" value="P:transsulfuration"/>
    <property type="evidence" value="ECO:0007669"/>
    <property type="project" value="InterPro"/>
</dbReference>
<dbReference type="InterPro" id="IPR000277">
    <property type="entry name" value="Cys/Met-Metab_PyrdxlP-dep_enz"/>
</dbReference>
<dbReference type="AlphaFoldDB" id="A0A8I0PZK6"/>
<feature type="modified residue" description="N6-(pyridoxal phosphate)lysine" evidence="6">
    <location>
        <position position="208"/>
    </location>
</feature>
<dbReference type="PANTHER" id="PTHR43500:SF1">
    <property type="entry name" value="CYSTATHIONINE BETA-LYASE-RELATED"/>
    <property type="match status" value="1"/>
</dbReference>
<evidence type="ECO:0000256" key="5">
    <source>
        <dbReference type="ARBA" id="ARBA00047517"/>
    </source>
</evidence>
<evidence type="ECO:0000256" key="6">
    <source>
        <dbReference type="PIRSR" id="PIRSR001434-2"/>
    </source>
</evidence>
<dbReference type="EMBL" id="PKLF01000002">
    <property type="protein sequence ID" value="MBE8611271.1"/>
    <property type="molecule type" value="Genomic_DNA"/>
</dbReference>
<evidence type="ECO:0000256" key="7">
    <source>
        <dbReference type="RuleBase" id="RU362118"/>
    </source>
</evidence>
<sequence length="397" mass="43711">MSEHARRPLRTETRLTQSGRNPALQHGFVNTPVYRGSTVVFPTYDALINRRAEFHYGTDGTPTIAALENAWSELTGAAGTVLSPSGLGAVTLALLTTLKSGDHLLMTDSVYHPTRQLCGGLLAKMGITTTYYDPLIGAGIESFIRPETTVIFLESPGSQTFEVQDVPAITAVAKRHHVTTVIDNTWATPLFFRAHEHGCDISLEAGTKYPGGHSDVLMGLVSANAQWWPELRKTYDQMAMLPGAEDCFLVLRGLRTLHIRLKEAQHRALKVAEWLQSRPEVSKVLHPAFPECPGHEIWKRDFTGSSGLFSLVLNAEYTTDDLAAMLDGLDIFAMGYSWGGFESLIVPFDCSRYRTVTDWQPGGLTLRLQIGLEDTEDLIADLTAGFERLNAAHGQKK</sequence>
<evidence type="ECO:0000313" key="9">
    <source>
        <dbReference type="EMBL" id="MBE8611271.1"/>
    </source>
</evidence>
<dbReference type="InterPro" id="IPR015424">
    <property type="entry name" value="PyrdxlP-dep_Trfase"/>
</dbReference>
<name>A0A8I0PZK6_MORMO</name>
<dbReference type="GO" id="GO:0019450">
    <property type="term" value="P:L-cysteine catabolic process to pyruvate"/>
    <property type="evidence" value="ECO:0007669"/>
    <property type="project" value="TreeGrafter"/>
</dbReference>
<dbReference type="Gene3D" id="3.90.1150.10">
    <property type="entry name" value="Aspartate Aminotransferase, domain 1"/>
    <property type="match status" value="1"/>
</dbReference>
<evidence type="ECO:0000256" key="4">
    <source>
        <dbReference type="ARBA" id="ARBA00023239"/>
    </source>
</evidence>
<evidence type="ECO:0000313" key="10">
    <source>
        <dbReference type="Proteomes" id="UP000650477"/>
    </source>
</evidence>
<comment type="catalytic activity">
    <reaction evidence="5">
        <text>L,L-cystathionine + H2O = L-homocysteine + pyruvate + NH4(+)</text>
        <dbReference type="Rhea" id="RHEA:13965"/>
        <dbReference type="ChEBI" id="CHEBI:15361"/>
        <dbReference type="ChEBI" id="CHEBI:15377"/>
        <dbReference type="ChEBI" id="CHEBI:28938"/>
        <dbReference type="ChEBI" id="CHEBI:58161"/>
        <dbReference type="ChEBI" id="CHEBI:58199"/>
    </reaction>
</comment>
<evidence type="ECO:0000256" key="8">
    <source>
        <dbReference type="SAM" id="MobiDB-lite"/>
    </source>
</evidence>
<dbReference type="PANTHER" id="PTHR43500">
    <property type="entry name" value="CYSTATHIONINE BETA-LYASE-RELATED"/>
    <property type="match status" value="1"/>
</dbReference>
<dbReference type="InterPro" id="IPR015421">
    <property type="entry name" value="PyrdxlP-dep_Trfase_major"/>
</dbReference>
<comment type="caution">
    <text evidence="9">The sequence shown here is derived from an EMBL/GenBank/DDBJ whole genome shotgun (WGS) entry which is preliminary data.</text>
</comment>
<gene>
    <name evidence="9" type="primary">metC</name>
    <name evidence="9" type="ORF">CYG68_02405</name>
</gene>